<dbReference type="Proteomes" id="UP001152622">
    <property type="component" value="Chromosome 20"/>
</dbReference>
<proteinExistence type="predicted"/>
<dbReference type="AlphaFoldDB" id="A0A9Q1IDN6"/>
<reference evidence="1" key="1">
    <citation type="journal article" date="2023" name="Science">
        <title>Genome structures resolve the early diversification of teleost fishes.</title>
        <authorList>
            <person name="Parey E."/>
            <person name="Louis A."/>
            <person name="Montfort J."/>
            <person name="Bouchez O."/>
            <person name="Roques C."/>
            <person name="Iampietro C."/>
            <person name="Lluch J."/>
            <person name="Castinel A."/>
            <person name="Donnadieu C."/>
            <person name="Desvignes T."/>
            <person name="Floi Bucao C."/>
            <person name="Jouanno E."/>
            <person name="Wen M."/>
            <person name="Mejri S."/>
            <person name="Dirks R."/>
            <person name="Jansen H."/>
            <person name="Henkel C."/>
            <person name="Chen W.J."/>
            <person name="Zahm M."/>
            <person name="Cabau C."/>
            <person name="Klopp C."/>
            <person name="Thompson A.W."/>
            <person name="Robinson-Rechavi M."/>
            <person name="Braasch I."/>
            <person name="Lecointre G."/>
            <person name="Bobe J."/>
            <person name="Postlethwait J.H."/>
            <person name="Berthelot C."/>
            <person name="Roest Crollius H."/>
            <person name="Guiguen Y."/>
        </authorList>
    </citation>
    <scope>NUCLEOTIDE SEQUENCE</scope>
    <source>
        <strain evidence="1">WJC10195</strain>
    </source>
</reference>
<keyword evidence="2" id="KW-1185">Reference proteome</keyword>
<evidence type="ECO:0000313" key="2">
    <source>
        <dbReference type="Proteomes" id="UP001152622"/>
    </source>
</evidence>
<protein>
    <submittedName>
        <fullName evidence="1">Uncharacterized protein</fullName>
    </submittedName>
</protein>
<sequence length="107" mass="11472">MHPDGFLNAFSDRAFFSGRFRGTSARSAGEGRFGGAFTPRSGGYSQRSWKDARSALREASSVVHNAVLVGRLQTPRTRSCMACAGGRGSEKKSALREETVASIAPFL</sequence>
<accession>A0A9Q1IDN6</accession>
<dbReference type="EMBL" id="JAINUF010000020">
    <property type="protein sequence ID" value="KAJ8335819.1"/>
    <property type="molecule type" value="Genomic_DNA"/>
</dbReference>
<gene>
    <name evidence="1" type="ORF">SKAU_G00391610</name>
</gene>
<comment type="caution">
    <text evidence="1">The sequence shown here is derived from an EMBL/GenBank/DDBJ whole genome shotgun (WGS) entry which is preliminary data.</text>
</comment>
<evidence type="ECO:0000313" key="1">
    <source>
        <dbReference type="EMBL" id="KAJ8335819.1"/>
    </source>
</evidence>
<name>A0A9Q1IDN6_SYNKA</name>
<organism evidence="1 2">
    <name type="scientific">Synaphobranchus kaupii</name>
    <name type="common">Kaup's arrowtooth eel</name>
    <dbReference type="NCBI Taxonomy" id="118154"/>
    <lineage>
        <taxon>Eukaryota</taxon>
        <taxon>Metazoa</taxon>
        <taxon>Chordata</taxon>
        <taxon>Craniata</taxon>
        <taxon>Vertebrata</taxon>
        <taxon>Euteleostomi</taxon>
        <taxon>Actinopterygii</taxon>
        <taxon>Neopterygii</taxon>
        <taxon>Teleostei</taxon>
        <taxon>Anguilliformes</taxon>
        <taxon>Synaphobranchidae</taxon>
        <taxon>Synaphobranchus</taxon>
    </lineage>
</organism>